<dbReference type="AlphaFoldDB" id="A0A7X6DAY5"/>
<protein>
    <submittedName>
        <fullName evidence="1">Uncharacterized protein</fullName>
    </submittedName>
</protein>
<comment type="caution">
    <text evidence="1">The sequence shown here is derived from an EMBL/GenBank/DDBJ whole genome shotgun (WGS) entry which is preliminary data.</text>
</comment>
<organism evidence="1 2">
    <name type="scientific">Vagococcus fluvialis</name>
    <dbReference type="NCBI Taxonomy" id="2738"/>
    <lineage>
        <taxon>Bacteria</taxon>
        <taxon>Bacillati</taxon>
        <taxon>Bacillota</taxon>
        <taxon>Bacilli</taxon>
        <taxon>Lactobacillales</taxon>
        <taxon>Enterococcaceae</taxon>
        <taxon>Vagococcus</taxon>
    </lineage>
</organism>
<reference evidence="1 2" key="1">
    <citation type="submission" date="2020-03" db="EMBL/GenBank/DDBJ databases">
        <title>Bacterial samples isolated from urine from healthy bovine heifers (Gyr breed).</title>
        <authorList>
            <person name="Giannattasio-Ferraz S."/>
            <person name="Maskeri L."/>
            <person name="Penido A."/>
            <person name="Barbosa-Stancioli E.F."/>
            <person name="Putonti C."/>
        </authorList>
    </citation>
    <scope>NUCLEOTIDE SEQUENCE [LARGE SCALE GENOMIC DNA]</scope>
    <source>
        <strain evidence="1 2">UFMG-H7</strain>
    </source>
</reference>
<dbReference type="EMBL" id="JAAVMB010000019">
    <property type="protein sequence ID" value="NKC69046.1"/>
    <property type="molecule type" value="Genomic_DNA"/>
</dbReference>
<accession>A0A7X6DAY5</accession>
<dbReference type="Proteomes" id="UP000521358">
    <property type="component" value="Unassembled WGS sequence"/>
</dbReference>
<evidence type="ECO:0000313" key="1">
    <source>
        <dbReference type="EMBL" id="NKC69046.1"/>
    </source>
</evidence>
<evidence type="ECO:0000313" key="2">
    <source>
        <dbReference type="Proteomes" id="UP000521358"/>
    </source>
</evidence>
<gene>
    <name evidence="1" type="ORF">HED35_13195</name>
</gene>
<proteinExistence type="predicted"/>
<sequence length="229" mass="26632">MEIRKAISFLANYGQKMSDTALRAAVRRNKISEVQKNEENGTYTFSRKGLTEYLLKNGKLGLFDAYRLGYDNSSKDLAENVIDYPGRVMDKSTYLFAKLLPNEYSYIHPNFWDGYNTFEIKYDSENKIIHLFDDSQTRGTSAINLASDFIIKDILLKINDRVLENEILNTTLIIYTAFVEDALYSAISSYGYSELKNDFVFHVKDKEFIDSNIDEYFKEKWEVITNQRA</sequence>
<dbReference type="RefSeq" id="WP_167808091.1">
    <property type="nucleotide sequence ID" value="NZ_JAAVMB010000019.1"/>
</dbReference>
<name>A0A7X6DAY5_9ENTE</name>